<dbReference type="Pfam" id="PF01636">
    <property type="entry name" value="APH"/>
    <property type="match status" value="1"/>
</dbReference>
<dbReference type="RefSeq" id="WP_136431905.1">
    <property type="nucleotide sequence ID" value="NZ_JBHSNS010000010.1"/>
</dbReference>
<dbReference type="SUPFAM" id="SSF56112">
    <property type="entry name" value="Protein kinase-like (PK-like)"/>
    <property type="match status" value="1"/>
</dbReference>
<feature type="domain" description="Aminoglycoside phosphotransferase" evidence="1">
    <location>
        <begin position="59"/>
        <end position="247"/>
    </location>
</feature>
<evidence type="ECO:0000313" key="3">
    <source>
        <dbReference type="Proteomes" id="UP001596072"/>
    </source>
</evidence>
<dbReference type="InterPro" id="IPR002575">
    <property type="entry name" value="Aminoglycoside_PTrfase"/>
</dbReference>
<keyword evidence="2" id="KW-0808">Transferase</keyword>
<dbReference type="Proteomes" id="UP001596072">
    <property type="component" value="Unassembled WGS sequence"/>
</dbReference>
<evidence type="ECO:0000313" key="2">
    <source>
        <dbReference type="EMBL" id="MFC5730797.1"/>
    </source>
</evidence>
<protein>
    <submittedName>
        <fullName evidence="2">Aminoglycoside phosphotransferase family protein</fullName>
        <ecNumber evidence="2">2.7.1.-</ecNumber>
    </submittedName>
</protein>
<dbReference type="EC" id="2.7.1.-" evidence="2"/>
<dbReference type="Gene3D" id="3.90.1200.10">
    <property type="match status" value="1"/>
</dbReference>
<gene>
    <name evidence="2" type="ORF">ACFPQB_17885</name>
</gene>
<sequence>MTLWSSAVWTTEEFLAELRAFVTDALGEPTSVEPVRLRPWSAVWRVQAGGRVAYAKQNCPGQAHEARLLSELAGVAPGFVVPVLAADAARDLLLTEDLGPTLQDVGRVDDVDLWCRIAAAGAWLQRLSTEAVSRVGLTVLAPGDATTYVADAVGRLSALAEGDPRRLDAHLAARLQALLPTIGRWADEVEELGLPLTLLHNDLHTSNVVANDSTLRFFDFGDAVVGDPLGNLLVPLDAVRREIGAGPDDPRLWRIADAALEVWSDLVPSSALRAALPAALQLARLARVESWRRCVATMSPAERSGYGSAPARWLGSLTEAPPVASVVAH</sequence>
<name>A0ABW0ZJY3_9ACTN</name>
<dbReference type="GO" id="GO:0016740">
    <property type="term" value="F:transferase activity"/>
    <property type="evidence" value="ECO:0007669"/>
    <property type="project" value="UniProtKB-KW"/>
</dbReference>
<accession>A0ABW0ZJY3</accession>
<organism evidence="2 3">
    <name type="scientific">Nocardioides vastitatis</name>
    <dbReference type="NCBI Taxonomy" id="2568655"/>
    <lineage>
        <taxon>Bacteria</taxon>
        <taxon>Bacillati</taxon>
        <taxon>Actinomycetota</taxon>
        <taxon>Actinomycetes</taxon>
        <taxon>Propionibacteriales</taxon>
        <taxon>Nocardioidaceae</taxon>
        <taxon>Nocardioides</taxon>
    </lineage>
</organism>
<comment type="caution">
    <text evidence="2">The sequence shown here is derived from an EMBL/GenBank/DDBJ whole genome shotgun (WGS) entry which is preliminary data.</text>
</comment>
<dbReference type="EMBL" id="JBHSNS010000010">
    <property type="protein sequence ID" value="MFC5730797.1"/>
    <property type="molecule type" value="Genomic_DNA"/>
</dbReference>
<reference evidence="3" key="1">
    <citation type="journal article" date="2019" name="Int. J. Syst. Evol. Microbiol.">
        <title>The Global Catalogue of Microorganisms (GCM) 10K type strain sequencing project: providing services to taxonomists for standard genome sequencing and annotation.</title>
        <authorList>
            <consortium name="The Broad Institute Genomics Platform"/>
            <consortium name="The Broad Institute Genome Sequencing Center for Infectious Disease"/>
            <person name="Wu L."/>
            <person name="Ma J."/>
        </authorList>
    </citation>
    <scope>NUCLEOTIDE SEQUENCE [LARGE SCALE GENOMIC DNA]</scope>
    <source>
        <strain evidence="3">YIM 94188</strain>
    </source>
</reference>
<keyword evidence="3" id="KW-1185">Reference proteome</keyword>
<evidence type="ECO:0000259" key="1">
    <source>
        <dbReference type="Pfam" id="PF01636"/>
    </source>
</evidence>
<proteinExistence type="predicted"/>
<dbReference type="InterPro" id="IPR011009">
    <property type="entry name" value="Kinase-like_dom_sf"/>
</dbReference>